<dbReference type="OrthoDB" id="9812625at2"/>
<dbReference type="Proteomes" id="UP000266313">
    <property type="component" value="Chromosome"/>
</dbReference>
<organism evidence="5 6">
    <name type="scientific">Methylocaldum marinum</name>
    <dbReference type="NCBI Taxonomy" id="1432792"/>
    <lineage>
        <taxon>Bacteria</taxon>
        <taxon>Pseudomonadati</taxon>
        <taxon>Pseudomonadota</taxon>
        <taxon>Gammaproteobacteria</taxon>
        <taxon>Methylococcales</taxon>
        <taxon>Methylococcaceae</taxon>
        <taxon>Methylocaldum</taxon>
    </lineage>
</organism>
<comment type="similarity">
    <text evidence="1">Belongs to the aldehyde dehydrogenase family.</text>
</comment>
<keyword evidence="6" id="KW-1185">Reference proteome</keyword>
<protein>
    <submittedName>
        <fullName evidence="5">Aldehyde Dehydrogenase</fullName>
    </submittedName>
</protein>
<gene>
    <name evidence="5" type="ORF">sS8_1420</name>
</gene>
<dbReference type="Pfam" id="PF00171">
    <property type="entry name" value="Aldedh"/>
    <property type="match status" value="1"/>
</dbReference>
<dbReference type="PANTHER" id="PTHR43217">
    <property type="entry name" value="SUCCINATE SEMIALDEHYDE DEHYDROGENASE [NAD(P)+] SAD"/>
    <property type="match status" value="1"/>
</dbReference>
<dbReference type="InterPro" id="IPR044148">
    <property type="entry name" value="ALDH_GabD1-like"/>
</dbReference>
<evidence type="ECO:0000259" key="4">
    <source>
        <dbReference type="Pfam" id="PF00171"/>
    </source>
</evidence>
<feature type="domain" description="Aldehyde dehydrogenase" evidence="4">
    <location>
        <begin position="3"/>
        <end position="451"/>
    </location>
</feature>
<dbReference type="InterPro" id="IPR016161">
    <property type="entry name" value="Ald_DH/histidinol_DH"/>
</dbReference>
<dbReference type="Gene3D" id="3.40.309.10">
    <property type="entry name" value="Aldehyde Dehydrogenase, Chain A, domain 2"/>
    <property type="match status" value="1"/>
</dbReference>
<accession>A0A250KNX3</accession>
<dbReference type="Gene3D" id="3.40.605.10">
    <property type="entry name" value="Aldehyde Dehydrogenase, Chain A, domain 1"/>
    <property type="match status" value="1"/>
</dbReference>
<evidence type="ECO:0000313" key="5">
    <source>
        <dbReference type="EMBL" id="BBA33380.1"/>
    </source>
</evidence>
<dbReference type="KEGG" id="mmai:sS8_1420"/>
<dbReference type="InterPro" id="IPR015590">
    <property type="entry name" value="Aldehyde_DH_dom"/>
</dbReference>
<evidence type="ECO:0000256" key="2">
    <source>
        <dbReference type="ARBA" id="ARBA00022857"/>
    </source>
</evidence>
<proteinExistence type="inferred from homology"/>
<dbReference type="GO" id="GO:0004030">
    <property type="term" value="F:aldehyde dehydrogenase [NAD(P)+] activity"/>
    <property type="evidence" value="ECO:0007669"/>
    <property type="project" value="InterPro"/>
</dbReference>
<dbReference type="FunFam" id="3.40.309.10:FF:000010">
    <property type="entry name" value="Gamma-aminobutyraldehyde dehydrogenase"/>
    <property type="match status" value="1"/>
</dbReference>
<reference evidence="5 6" key="1">
    <citation type="submission" date="2016-12" db="EMBL/GenBank/DDBJ databases">
        <title>Genome sequencing of Methylocaldum marinum.</title>
        <authorList>
            <person name="Takeuchi M."/>
            <person name="Kamagata Y."/>
            <person name="Hiraoka S."/>
            <person name="Oshima K."/>
            <person name="Hattori M."/>
            <person name="Iwasaki W."/>
        </authorList>
    </citation>
    <scope>NUCLEOTIDE SEQUENCE [LARGE SCALE GENOMIC DNA]</scope>
    <source>
        <strain evidence="5 6">S8</strain>
    </source>
</reference>
<keyword evidence="3" id="KW-0560">Oxidoreductase</keyword>
<dbReference type="InterPro" id="IPR016162">
    <property type="entry name" value="Ald_DH_N"/>
</dbReference>
<dbReference type="InterPro" id="IPR016160">
    <property type="entry name" value="Ald_DH_CS_CYS"/>
</dbReference>
<dbReference type="GO" id="GO:0004777">
    <property type="term" value="F:succinate-semialdehyde dehydrogenase (NAD+) activity"/>
    <property type="evidence" value="ECO:0007669"/>
    <property type="project" value="TreeGrafter"/>
</dbReference>
<dbReference type="PROSITE" id="PS00070">
    <property type="entry name" value="ALDEHYDE_DEHYDR_CYS"/>
    <property type="match status" value="1"/>
</dbReference>
<dbReference type="InterPro" id="IPR047110">
    <property type="entry name" value="GABD/Sad-like"/>
</dbReference>
<evidence type="ECO:0000256" key="1">
    <source>
        <dbReference type="ARBA" id="ARBA00009986"/>
    </source>
</evidence>
<sequence>MDFTSINPATGETIKHYPAWTDSDLEQALGLSAEVSSAWQSTPIEARCELLSNLVRTLRENSDFHAAKITLEMGKPIRESRAEIEKCAWAAEFFSQNTERFLRDELVETDASRSYVAFQPIGTVLGIMPWNFPYWQVFRFAVPVVAAGNCALLKHASNVPQCAEAIEKIFQQSGFPPGVFQWLRISHAQSEKLIQDPRVHALSLTGGEQAGRRIAALAGKSLKKTVLELGGSDPFVVLADADLELAATAAVTARFQNCGQSCIAAKRFILVDAIADEFLALFKRQVEVLSVGDPSREETRLGPMAKSDLRDGLHHTVAESMRQGAVPLAGCEPMAGPGYFYRPSILDRVQRGMPAYQEELFGPVAVMVRARDEQEALALANEHRYGLGASVWTRDSAKGEDFARRLQCGAAFVNGMVKSDPRMPFGGVKDSGYGRELSIHGLREFTNIKSIWIG</sequence>
<name>A0A250KNX3_9GAMM</name>
<dbReference type="RefSeq" id="WP_119628995.1">
    <property type="nucleotide sequence ID" value="NZ_AP017928.1"/>
</dbReference>
<dbReference type="CDD" id="cd07100">
    <property type="entry name" value="ALDH_SSADH1_GabD1"/>
    <property type="match status" value="1"/>
</dbReference>
<evidence type="ECO:0000313" key="6">
    <source>
        <dbReference type="Proteomes" id="UP000266313"/>
    </source>
</evidence>
<keyword evidence="2" id="KW-0521">NADP</keyword>
<dbReference type="InterPro" id="IPR016163">
    <property type="entry name" value="Ald_DH_C"/>
</dbReference>
<dbReference type="PANTHER" id="PTHR43217:SF1">
    <property type="entry name" value="SUCCINATE SEMIALDEHYDE DEHYDROGENASE [NAD(P)+] SAD"/>
    <property type="match status" value="1"/>
</dbReference>
<dbReference type="EMBL" id="AP017928">
    <property type="protein sequence ID" value="BBA33380.1"/>
    <property type="molecule type" value="Genomic_DNA"/>
</dbReference>
<evidence type="ECO:0000256" key="3">
    <source>
        <dbReference type="ARBA" id="ARBA00023002"/>
    </source>
</evidence>
<dbReference type="FunFam" id="3.40.605.10:FF:000012">
    <property type="entry name" value="NAD-dependent succinate-semialdehyde dehydrogenase"/>
    <property type="match status" value="1"/>
</dbReference>
<dbReference type="SUPFAM" id="SSF53720">
    <property type="entry name" value="ALDH-like"/>
    <property type="match status" value="1"/>
</dbReference>
<dbReference type="AlphaFoldDB" id="A0A250KNX3"/>